<dbReference type="InParanoid" id="A0A2R6P8G6"/>
<protein>
    <recommendedName>
        <fullName evidence="6">E3 ubiquitin protein ligase</fullName>
        <ecNumber evidence="6">2.3.2.27</ecNumber>
    </recommendedName>
</protein>
<dbReference type="GO" id="GO:0061630">
    <property type="term" value="F:ubiquitin protein ligase activity"/>
    <property type="evidence" value="ECO:0007669"/>
    <property type="project" value="UniProtKB-EC"/>
</dbReference>
<evidence type="ECO:0000256" key="4">
    <source>
        <dbReference type="ARBA" id="ARBA00022833"/>
    </source>
</evidence>
<dbReference type="Gramene" id="PSR86889">
    <property type="protein sequence ID" value="PSR86889"/>
    <property type="gene ID" value="CEY00_Acc32519"/>
</dbReference>
<dbReference type="PANTHER" id="PTHR23163">
    <property type="entry name" value="RING FINGER PROTEIN-RELATED"/>
    <property type="match status" value="1"/>
</dbReference>
<comment type="caution">
    <text evidence="8">The sequence shown here is derived from an EMBL/GenBank/DDBJ whole genome shotgun (WGS) entry which is preliminary data.</text>
</comment>
<gene>
    <name evidence="8" type="ORF">CEY00_Acc32519</name>
</gene>
<sequence length="126" mass="14436">MNMKAESLDTARNAIDNAGSTIEELELQLQKCVITKNELEIKMEEAVQDSGSKDIKEEFHVMASALSKEMGMMEAQLNRWKETAHEAISLREEAQSLKVRLSEKVLFHCYWLTPQPPPISYHKVRC</sequence>
<dbReference type="EC" id="2.3.2.27" evidence="6"/>
<reference evidence="8 9" key="1">
    <citation type="submission" date="2017-07" db="EMBL/GenBank/DDBJ databases">
        <title>An improved, manually edited Actinidia chinensis var. chinensis (kiwifruit) genome highlights the challenges associated with draft genomes and gene prediction in plants.</title>
        <authorList>
            <person name="Pilkington S."/>
            <person name="Crowhurst R."/>
            <person name="Hilario E."/>
            <person name="Nardozza S."/>
            <person name="Fraser L."/>
            <person name="Peng Y."/>
            <person name="Gunaseelan K."/>
            <person name="Simpson R."/>
            <person name="Tahir J."/>
            <person name="Deroles S."/>
            <person name="Templeton K."/>
            <person name="Luo Z."/>
            <person name="Davy M."/>
            <person name="Cheng C."/>
            <person name="Mcneilage M."/>
            <person name="Scaglione D."/>
            <person name="Liu Y."/>
            <person name="Zhang Q."/>
            <person name="Datson P."/>
            <person name="De Silva N."/>
            <person name="Gardiner S."/>
            <person name="Bassett H."/>
            <person name="Chagne D."/>
            <person name="Mccallum J."/>
            <person name="Dzierzon H."/>
            <person name="Deng C."/>
            <person name="Wang Y.-Y."/>
            <person name="Barron N."/>
            <person name="Manako K."/>
            <person name="Bowen J."/>
            <person name="Foster T."/>
            <person name="Erridge Z."/>
            <person name="Tiffin H."/>
            <person name="Waite C."/>
            <person name="Davies K."/>
            <person name="Grierson E."/>
            <person name="Laing W."/>
            <person name="Kirk R."/>
            <person name="Chen X."/>
            <person name="Wood M."/>
            <person name="Montefiori M."/>
            <person name="Brummell D."/>
            <person name="Schwinn K."/>
            <person name="Catanach A."/>
            <person name="Fullerton C."/>
            <person name="Li D."/>
            <person name="Meiyalaghan S."/>
            <person name="Nieuwenhuizen N."/>
            <person name="Read N."/>
            <person name="Prakash R."/>
            <person name="Hunter D."/>
            <person name="Zhang H."/>
            <person name="Mckenzie M."/>
            <person name="Knabel M."/>
            <person name="Harris A."/>
            <person name="Allan A."/>
            <person name="Chen A."/>
            <person name="Janssen B."/>
            <person name="Plunkett B."/>
            <person name="Dwamena C."/>
            <person name="Voogd C."/>
            <person name="Leif D."/>
            <person name="Lafferty D."/>
            <person name="Souleyre E."/>
            <person name="Varkonyi-Gasic E."/>
            <person name="Gambi F."/>
            <person name="Hanley J."/>
            <person name="Yao J.-L."/>
            <person name="Cheung J."/>
            <person name="David K."/>
            <person name="Warren B."/>
            <person name="Marsh K."/>
            <person name="Snowden K."/>
            <person name="Lin-Wang K."/>
            <person name="Brian L."/>
            <person name="Martinez-Sanchez M."/>
            <person name="Wang M."/>
            <person name="Ileperuma N."/>
            <person name="Macnee N."/>
            <person name="Campin R."/>
            <person name="Mcatee P."/>
            <person name="Drummond R."/>
            <person name="Espley R."/>
            <person name="Ireland H."/>
            <person name="Wu R."/>
            <person name="Atkinson R."/>
            <person name="Karunairetnam S."/>
            <person name="Bulley S."/>
            <person name="Chunkath S."/>
            <person name="Hanley Z."/>
            <person name="Storey R."/>
            <person name="Thrimawithana A."/>
            <person name="Thomson S."/>
            <person name="David C."/>
            <person name="Testolin R."/>
        </authorList>
    </citation>
    <scope>NUCLEOTIDE SEQUENCE [LARGE SCALE GENOMIC DNA]</scope>
    <source>
        <strain evidence="9">cv. Red5</strain>
        <tissue evidence="8">Young leaf</tissue>
    </source>
</reference>
<keyword evidence="6" id="KW-0833">Ubl conjugation pathway</keyword>
<keyword evidence="5 6" id="KW-0539">Nucleus</keyword>
<comment type="similarity">
    <text evidence="6">Belongs to the BRE1 family.</text>
</comment>
<evidence type="ECO:0000313" key="9">
    <source>
        <dbReference type="Proteomes" id="UP000241394"/>
    </source>
</evidence>
<name>A0A2R6P8G6_ACTCC</name>
<evidence type="ECO:0000313" key="8">
    <source>
        <dbReference type="EMBL" id="PSR86889.1"/>
    </source>
</evidence>
<evidence type="ECO:0000256" key="2">
    <source>
        <dbReference type="ARBA" id="ARBA00022723"/>
    </source>
</evidence>
<keyword evidence="6" id="KW-0156">Chromatin regulator</keyword>
<proteinExistence type="inferred from homology"/>
<comment type="catalytic activity">
    <reaction evidence="6">
        <text>S-ubiquitinyl-[E2 ubiquitin-conjugating enzyme]-L-cysteine + [acceptor protein]-L-lysine = [E2 ubiquitin-conjugating enzyme]-L-cysteine + N(6)-ubiquitinyl-[acceptor protein]-L-lysine.</text>
        <dbReference type="EC" id="2.3.2.27"/>
    </reaction>
</comment>
<dbReference type="UniPathway" id="UPA00143"/>
<dbReference type="OMA" id="CEVQMIL"/>
<keyword evidence="6" id="KW-0808">Transferase</keyword>
<dbReference type="InterPro" id="IPR013956">
    <property type="entry name" value="E3_ubiquit_lig_Bre1"/>
</dbReference>
<dbReference type="GO" id="GO:0016567">
    <property type="term" value="P:protein ubiquitination"/>
    <property type="evidence" value="ECO:0007669"/>
    <property type="project" value="UniProtKB-UniRule"/>
</dbReference>
<evidence type="ECO:0000256" key="6">
    <source>
        <dbReference type="RuleBase" id="RU365038"/>
    </source>
</evidence>
<dbReference type="AlphaFoldDB" id="A0A2R6P8G6"/>
<evidence type="ECO:0000256" key="1">
    <source>
        <dbReference type="ARBA" id="ARBA00004123"/>
    </source>
</evidence>
<dbReference type="PANTHER" id="PTHR23163:SF8">
    <property type="entry name" value="E3 UBIQUITIN-PROTEIN LIGASE BRE1-LIKE 2"/>
    <property type="match status" value="1"/>
</dbReference>
<evidence type="ECO:0000256" key="7">
    <source>
        <dbReference type="SAM" id="Coils"/>
    </source>
</evidence>
<dbReference type="EMBL" id="NKQK01000028">
    <property type="protein sequence ID" value="PSR86889.1"/>
    <property type="molecule type" value="Genomic_DNA"/>
</dbReference>
<dbReference type="GO" id="GO:0033503">
    <property type="term" value="C:HULC complex"/>
    <property type="evidence" value="ECO:0007669"/>
    <property type="project" value="TreeGrafter"/>
</dbReference>
<dbReference type="GO" id="GO:0006325">
    <property type="term" value="P:chromatin organization"/>
    <property type="evidence" value="ECO:0007669"/>
    <property type="project" value="UniProtKB-KW"/>
</dbReference>
<keyword evidence="6 7" id="KW-0175">Coiled coil</keyword>
<keyword evidence="3 6" id="KW-0863">Zinc-finger</keyword>
<feature type="coiled-coil region" evidence="7">
    <location>
        <begin position="8"/>
        <end position="42"/>
    </location>
</feature>
<organism evidence="8 9">
    <name type="scientific">Actinidia chinensis var. chinensis</name>
    <name type="common">Chinese soft-hair kiwi</name>
    <dbReference type="NCBI Taxonomy" id="1590841"/>
    <lineage>
        <taxon>Eukaryota</taxon>
        <taxon>Viridiplantae</taxon>
        <taxon>Streptophyta</taxon>
        <taxon>Embryophyta</taxon>
        <taxon>Tracheophyta</taxon>
        <taxon>Spermatophyta</taxon>
        <taxon>Magnoliopsida</taxon>
        <taxon>eudicotyledons</taxon>
        <taxon>Gunneridae</taxon>
        <taxon>Pentapetalae</taxon>
        <taxon>asterids</taxon>
        <taxon>Ericales</taxon>
        <taxon>Actinidiaceae</taxon>
        <taxon>Actinidia</taxon>
    </lineage>
</organism>
<reference evidence="9" key="2">
    <citation type="journal article" date="2018" name="BMC Genomics">
        <title>A manually annotated Actinidia chinensis var. chinensis (kiwifruit) genome highlights the challenges associated with draft genomes and gene prediction in plants.</title>
        <authorList>
            <person name="Pilkington S.M."/>
            <person name="Crowhurst R."/>
            <person name="Hilario E."/>
            <person name="Nardozza S."/>
            <person name="Fraser L."/>
            <person name="Peng Y."/>
            <person name="Gunaseelan K."/>
            <person name="Simpson R."/>
            <person name="Tahir J."/>
            <person name="Deroles S.C."/>
            <person name="Templeton K."/>
            <person name="Luo Z."/>
            <person name="Davy M."/>
            <person name="Cheng C."/>
            <person name="McNeilage M."/>
            <person name="Scaglione D."/>
            <person name="Liu Y."/>
            <person name="Zhang Q."/>
            <person name="Datson P."/>
            <person name="De Silva N."/>
            <person name="Gardiner S.E."/>
            <person name="Bassett H."/>
            <person name="Chagne D."/>
            <person name="McCallum J."/>
            <person name="Dzierzon H."/>
            <person name="Deng C."/>
            <person name="Wang Y.Y."/>
            <person name="Barron L."/>
            <person name="Manako K."/>
            <person name="Bowen J."/>
            <person name="Foster T.M."/>
            <person name="Erridge Z.A."/>
            <person name="Tiffin H."/>
            <person name="Waite C.N."/>
            <person name="Davies K.M."/>
            <person name="Grierson E.P."/>
            <person name="Laing W.A."/>
            <person name="Kirk R."/>
            <person name="Chen X."/>
            <person name="Wood M."/>
            <person name="Montefiori M."/>
            <person name="Brummell D.A."/>
            <person name="Schwinn K.E."/>
            <person name="Catanach A."/>
            <person name="Fullerton C."/>
            <person name="Li D."/>
            <person name="Meiyalaghan S."/>
            <person name="Nieuwenhuizen N."/>
            <person name="Read N."/>
            <person name="Prakash R."/>
            <person name="Hunter D."/>
            <person name="Zhang H."/>
            <person name="McKenzie M."/>
            <person name="Knabel M."/>
            <person name="Harris A."/>
            <person name="Allan A.C."/>
            <person name="Gleave A."/>
            <person name="Chen A."/>
            <person name="Janssen B.J."/>
            <person name="Plunkett B."/>
            <person name="Ampomah-Dwamena C."/>
            <person name="Voogd C."/>
            <person name="Leif D."/>
            <person name="Lafferty D."/>
            <person name="Souleyre E.J.F."/>
            <person name="Varkonyi-Gasic E."/>
            <person name="Gambi F."/>
            <person name="Hanley J."/>
            <person name="Yao J.L."/>
            <person name="Cheung J."/>
            <person name="David K.M."/>
            <person name="Warren B."/>
            <person name="Marsh K."/>
            <person name="Snowden K.C."/>
            <person name="Lin-Wang K."/>
            <person name="Brian L."/>
            <person name="Martinez-Sanchez M."/>
            <person name="Wang M."/>
            <person name="Ileperuma N."/>
            <person name="Macnee N."/>
            <person name="Campin R."/>
            <person name="McAtee P."/>
            <person name="Drummond R.S.M."/>
            <person name="Espley R.V."/>
            <person name="Ireland H.S."/>
            <person name="Wu R."/>
            <person name="Atkinson R.G."/>
            <person name="Karunairetnam S."/>
            <person name="Bulley S."/>
            <person name="Chunkath S."/>
            <person name="Hanley Z."/>
            <person name="Storey R."/>
            <person name="Thrimawithana A.H."/>
            <person name="Thomson S."/>
            <person name="David C."/>
            <person name="Testolin R."/>
            <person name="Huang H."/>
            <person name="Hellens R.P."/>
            <person name="Schaffer R.J."/>
        </authorList>
    </citation>
    <scope>NUCLEOTIDE SEQUENCE [LARGE SCALE GENOMIC DNA]</scope>
    <source>
        <strain evidence="9">cv. Red5</strain>
    </source>
</reference>
<keyword evidence="2 6" id="KW-0479">Metal-binding</keyword>
<dbReference type="GO" id="GO:0005634">
    <property type="term" value="C:nucleus"/>
    <property type="evidence" value="ECO:0007669"/>
    <property type="project" value="UniProtKB-SubCell"/>
</dbReference>
<evidence type="ECO:0000256" key="3">
    <source>
        <dbReference type="ARBA" id="ARBA00022771"/>
    </source>
</evidence>
<keyword evidence="9" id="KW-1185">Reference proteome</keyword>
<keyword evidence="4 6" id="KW-0862">Zinc</keyword>
<accession>A0A2R6P8G6</accession>
<evidence type="ECO:0000256" key="5">
    <source>
        <dbReference type="ARBA" id="ARBA00023242"/>
    </source>
</evidence>
<dbReference type="STRING" id="1590841.A0A2R6P8G6"/>
<comment type="pathway">
    <text evidence="6">Protein modification; protein ubiquitination.</text>
</comment>
<comment type="subcellular location">
    <subcellularLocation>
        <location evidence="1 6">Nucleus</location>
    </subcellularLocation>
</comment>
<dbReference type="GO" id="GO:0008270">
    <property type="term" value="F:zinc ion binding"/>
    <property type="evidence" value="ECO:0007669"/>
    <property type="project" value="UniProtKB-KW"/>
</dbReference>
<dbReference type="OrthoDB" id="1739991at2759"/>
<dbReference type="Proteomes" id="UP000241394">
    <property type="component" value="Chromosome LG28"/>
</dbReference>